<dbReference type="InterPro" id="IPR020846">
    <property type="entry name" value="MFS_dom"/>
</dbReference>
<evidence type="ECO:0000256" key="2">
    <source>
        <dbReference type="ARBA" id="ARBA00022448"/>
    </source>
</evidence>
<comment type="caution">
    <text evidence="9">The sequence shown here is derived from an EMBL/GenBank/DDBJ whole genome shotgun (WGS) entry which is preliminary data.</text>
</comment>
<feature type="transmembrane region" description="Helical" evidence="7">
    <location>
        <begin position="312"/>
        <end position="332"/>
    </location>
</feature>
<evidence type="ECO:0000256" key="7">
    <source>
        <dbReference type="SAM" id="Phobius"/>
    </source>
</evidence>
<feature type="transmembrane region" description="Helical" evidence="7">
    <location>
        <begin position="117"/>
        <end position="136"/>
    </location>
</feature>
<keyword evidence="3 7" id="KW-0812">Transmembrane</keyword>
<dbReference type="PANTHER" id="PTHR43791:SF22">
    <property type="entry name" value="TRANSPORTER, PUTATIVE (AFU_ORTHOLOGUE AFUA_6G11320)-RELATED"/>
    <property type="match status" value="1"/>
</dbReference>
<dbReference type="GO" id="GO:0022857">
    <property type="term" value="F:transmembrane transporter activity"/>
    <property type="evidence" value="ECO:0007669"/>
    <property type="project" value="InterPro"/>
</dbReference>
<keyword evidence="10" id="KW-1185">Reference proteome</keyword>
<sequence>MSTTTTNDFPATKESPLSGSAASSFDGEGKALQFSAEEERAVVRKIDWALLPGLTLLYLLSFLDRSNVGNAKLYGMLTDIGVTDASVYNTSLALYFIGYCLFEVPANLILKRFNPKVWLPTLTVVWGIVATLQGIVKDEAGFLVARTFMGIAEAGLFPGCIFVISMYYKRNERHWRVAVFFGGAALAGAFGGVLSWAIGHIHAGGLGQWAWIFIIEGIFTVLVGLTAYFWVPGYPLDAKFLNQREKDILIARLTADSDSGDKEPFSWAGVRAAFKDHLVISYALLFHAFAFPLYTLSLFLPTIIAGLGYASWQAQLLTTPPYAVAFLAILLFAWGSHVQNRRGLYVILGGAVALVGYVVLLSTHTAGARYAGIFITVVGIYPANALLLSWPSENVSPQTKRATSTAIQIFIGDFGAVTGVLIYRPSLNANFFRTPHIIAIGYTVLGMLIAAYLWIYMARENDRRAAIREQSGKQEAEVVEAGGRRLGDKHVAYVYQL</sequence>
<dbReference type="EMBL" id="MCGR01000034">
    <property type="protein sequence ID" value="ORY76509.1"/>
    <property type="molecule type" value="Genomic_DNA"/>
</dbReference>
<dbReference type="InterPro" id="IPR036259">
    <property type="entry name" value="MFS_trans_sf"/>
</dbReference>
<dbReference type="STRING" id="106004.A0A1Y2EY31"/>
<dbReference type="FunFam" id="1.20.1250.20:FF:000034">
    <property type="entry name" value="MFS general substrate transporter"/>
    <property type="match status" value="1"/>
</dbReference>
<proteinExistence type="predicted"/>
<evidence type="ECO:0000259" key="8">
    <source>
        <dbReference type="PROSITE" id="PS50850"/>
    </source>
</evidence>
<keyword evidence="5 7" id="KW-0472">Membrane</keyword>
<dbReference type="FunFam" id="1.20.1250.20:FF:000013">
    <property type="entry name" value="MFS general substrate transporter"/>
    <property type="match status" value="1"/>
</dbReference>
<reference evidence="9 10" key="1">
    <citation type="submission" date="2016-07" db="EMBL/GenBank/DDBJ databases">
        <title>Pervasive Adenine N6-methylation of Active Genes in Fungi.</title>
        <authorList>
            <consortium name="DOE Joint Genome Institute"/>
            <person name="Mondo S.J."/>
            <person name="Dannebaum R.O."/>
            <person name="Kuo R.C."/>
            <person name="Labutti K."/>
            <person name="Haridas S."/>
            <person name="Kuo A."/>
            <person name="Salamov A."/>
            <person name="Ahrendt S.R."/>
            <person name="Lipzen A."/>
            <person name="Sullivan W."/>
            <person name="Andreopoulos W.B."/>
            <person name="Clum A."/>
            <person name="Lindquist E."/>
            <person name="Daum C."/>
            <person name="Ramamoorthy G.K."/>
            <person name="Gryganskyi A."/>
            <person name="Culley D."/>
            <person name="Magnuson J.K."/>
            <person name="James T.Y."/>
            <person name="O'Malley M.A."/>
            <person name="Stajich J.E."/>
            <person name="Spatafora J.W."/>
            <person name="Visel A."/>
            <person name="Grigoriev I.V."/>
        </authorList>
    </citation>
    <scope>NUCLEOTIDE SEQUENCE [LARGE SCALE GENOMIC DNA]</scope>
    <source>
        <strain evidence="9 10">62-1032</strain>
    </source>
</reference>
<evidence type="ECO:0000256" key="1">
    <source>
        <dbReference type="ARBA" id="ARBA00004141"/>
    </source>
</evidence>
<dbReference type="Pfam" id="PF07690">
    <property type="entry name" value="MFS_1"/>
    <property type="match status" value="1"/>
</dbReference>
<feature type="transmembrane region" description="Helical" evidence="7">
    <location>
        <begin position="344"/>
        <end position="364"/>
    </location>
</feature>
<feature type="transmembrane region" description="Helical" evidence="7">
    <location>
        <begin position="210"/>
        <end position="231"/>
    </location>
</feature>
<evidence type="ECO:0000256" key="3">
    <source>
        <dbReference type="ARBA" id="ARBA00022692"/>
    </source>
</evidence>
<keyword evidence="2" id="KW-0813">Transport</keyword>
<organism evidence="9 10">
    <name type="scientific">Leucosporidium creatinivorum</name>
    <dbReference type="NCBI Taxonomy" id="106004"/>
    <lineage>
        <taxon>Eukaryota</taxon>
        <taxon>Fungi</taxon>
        <taxon>Dikarya</taxon>
        <taxon>Basidiomycota</taxon>
        <taxon>Pucciniomycotina</taxon>
        <taxon>Microbotryomycetes</taxon>
        <taxon>Leucosporidiales</taxon>
        <taxon>Leucosporidium</taxon>
    </lineage>
</organism>
<feature type="transmembrane region" description="Helical" evidence="7">
    <location>
        <begin position="92"/>
        <end position="110"/>
    </location>
</feature>
<dbReference type="Gene3D" id="1.20.1250.20">
    <property type="entry name" value="MFS general substrate transporter like domains"/>
    <property type="match status" value="2"/>
</dbReference>
<feature type="transmembrane region" description="Helical" evidence="7">
    <location>
        <begin position="279"/>
        <end position="300"/>
    </location>
</feature>
<feature type="transmembrane region" description="Helical" evidence="7">
    <location>
        <begin position="402"/>
        <end position="423"/>
    </location>
</feature>
<dbReference type="Proteomes" id="UP000193467">
    <property type="component" value="Unassembled WGS sequence"/>
</dbReference>
<dbReference type="SUPFAM" id="SSF103473">
    <property type="entry name" value="MFS general substrate transporter"/>
    <property type="match status" value="1"/>
</dbReference>
<feature type="domain" description="Major facilitator superfamily (MFS) profile" evidence="8">
    <location>
        <begin position="50"/>
        <end position="463"/>
    </location>
</feature>
<protein>
    <submittedName>
        <fullName evidence="9">Major facilitator superfamily domain-containing protein</fullName>
    </submittedName>
</protein>
<comment type="subcellular location">
    <subcellularLocation>
        <location evidence="1">Membrane</location>
        <topology evidence="1">Multi-pass membrane protein</topology>
    </subcellularLocation>
</comment>
<feature type="transmembrane region" description="Helical" evidence="7">
    <location>
        <begin position="148"/>
        <end position="168"/>
    </location>
</feature>
<dbReference type="AlphaFoldDB" id="A0A1Y2EY31"/>
<dbReference type="PROSITE" id="PS50850">
    <property type="entry name" value="MFS"/>
    <property type="match status" value="1"/>
</dbReference>
<feature type="transmembrane region" description="Helical" evidence="7">
    <location>
        <begin position="175"/>
        <end position="198"/>
    </location>
</feature>
<feature type="compositionally biased region" description="Polar residues" evidence="6">
    <location>
        <begin position="1"/>
        <end position="23"/>
    </location>
</feature>
<dbReference type="OrthoDB" id="2962993at2759"/>
<evidence type="ECO:0000313" key="10">
    <source>
        <dbReference type="Proteomes" id="UP000193467"/>
    </source>
</evidence>
<feature type="transmembrane region" description="Helical" evidence="7">
    <location>
        <begin position="370"/>
        <end position="390"/>
    </location>
</feature>
<evidence type="ECO:0000256" key="5">
    <source>
        <dbReference type="ARBA" id="ARBA00023136"/>
    </source>
</evidence>
<evidence type="ECO:0000256" key="4">
    <source>
        <dbReference type="ARBA" id="ARBA00022989"/>
    </source>
</evidence>
<feature type="transmembrane region" description="Helical" evidence="7">
    <location>
        <begin position="435"/>
        <end position="455"/>
    </location>
</feature>
<dbReference type="InterPro" id="IPR011701">
    <property type="entry name" value="MFS"/>
</dbReference>
<evidence type="ECO:0000256" key="6">
    <source>
        <dbReference type="SAM" id="MobiDB-lite"/>
    </source>
</evidence>
<gene>
    <name evidence="9" type="ORF">BCR35DRAFT_292492</name>
</gene>
<dbReference type="GO" id="GO:0016020">
    <property type="term" value="C:membrane"/>
    <property type="evidence" value="ECO:0007669"/>
    <property type="project" value="UniProtKB-SubCell"/>
</dbReference>
<accession>A0A1Y2EY31</accession>
<feature type="region of interest" description="Disordered" evidence="6">
    <location>
        <begin position="1"/>
        <end position="24"/>
    </location>
</feature>
<dbReference type="InParanoid" id="A0A1Y2EY31"/>
<evidence type="ECO:0000313" key="9">
    <source>
        <dbReference type="EMBL" id="ORY76509.1"/>
    </source>
</evidence>
<keyword evidence="4 7" id="KW-1133">Transmembrane helix</keyword>
<dbReference type="PANTHER" id="PTHR43791">
    <property type="entry name" value="PERMEASE-RELATED"/>
    <property type="match status" value="1"/>
</dbReference>
<name>A0A1Y2EY31_9BASI</name>